<proteinExistence type="predicted"/>
<evidence type="ECO:0000313" key="2">
    <source>
        <dbReference type="EMBL" id="KPQ28055.1"/>
    </source>
</evidence>
<dbReference type="InterPro" id="IPR011250">
    <property type="entry name" value="OMP/PagP_B-barrel"/>
</dbReference>
<dbReference type="Proteomes" id="UP000050416">
    <property type="component" value="Unassembled WGS sequence"/>
</dbReference>
<reference evidence="2 3" key="1">
    <citation type="submission" date="2015-09" db="EMBL/GenBank/DDBJ databases">
        <title>Identification and resolution of microdiversity through metagenomic sequencing of parallel consortia.</title>
        <authorList>
            <person name="Nelson W.C."/>
            <person name="Romine M.F."/>
            <person name="Lindemann S.R."/>
        </authorList>
    </citation>
    <scope>NUCLEOTIDE SEQUENCE [LARGE SCALE GENOMIC DNA]</scope>
    <source>
        <strain evidence="2">HL-55</strain>
    </source>
</reference>
<accession>A0A0P7Z0Z8</accession>
<dbReference type="STRING" id="1305731.GCA_000934705_00497"/>
<comment type="caution">
    <text evidence="2">The sequence shown here is derived from an EMBL/GenBank/DDBJ whole genome shotgun (WGS) entry which is preliminary data.</text>
</comment>
<dbReference type="SUPFAM" id="SSF56925">
    <property type="entry name" value="OMPA-like"/>
    <property type="match status" value="1"/>
</dbReference>
<dbReference type="OrthoDB" id="941853at2"/>
<sequence>MWKRCKRYGLALAISLPAAATAETGNWTLTVESGPVWLSRNDVQIPNDSEGDRFDLSKLTSQGPDPYLRIHLAYQLAEHHSVSLLYAPLRVYGNGTLTEDVRFAGETFTEGSSVKGVYKFNTYRLGWRYHWPEQGDWKFSAGATLLIRDANVRLGQGTTRADDPDLGVVPLLSLQAHRALTQRLGLELDLEGLGAPQGRAIDASAAVTYKLSTQLEGRLGYRTLEGGADNDSVNAFAWAHYGLLGLRYRF</sequence>
<dbReference type="AlphaFoldDB" id="A0A0P7Z0Z8"/>
<gene>
    <name evidence="2" type="ORF">HLUCCX14_12075</name>
</gene>
<dbReference type="PATRIC" id="fig|1305731.5.peg.888"/>
<feature type="signal peptide" evidence="1">
    <location>
        <begin position="1"/>
        <end position="22"/>
    </location>
</feature>
<evidence type="ECO:0008006" key="4">
    <source>
        <dbReference type="Google" id="ProtNLM"/>
    </source>
</evidence>
<organism evidence="2 3">
    <name type="scientific">Marinobacter excellens HL-55</name>
    <dbReference type="NCBI Taxonomy" id="1305731"/>
    <lineage>
        <taxon>Bacteria</taxon>
        <taxon>Pseudomonadati</taxon>
        <taxon>Pseudomonadota</taxon>
        <taxon>Gammaproteobacteria</taxon>
        <taxon>Pseudomonadales</taxon>
        <taxon>Marinobacteraceae</taxon>
        <taxon>Marinobacter</taxon>
    </lineage>
</organism>
<name>A0A0P7Z0Z8_9GAMM</name>
<protein>
    <recommendedName>
        <fullName evidence="4">Outer membrane protein beta-barrel domain</fullName>
    </recommendedName>
</protein>
<feature type="chain" id="PRO_5006146835" description="Outer membrane protein beta-barrel domain" evidence="1">
    <location>
        <begin position="23"/>
        <end position="250"/>
    </location>
</feature>
<evidence type="ECO:0000313" key="3">
    <source>
        <dbReference type="Proteomes" id="UP000050416"/>
    </source>
</evidence>
<dbReference type="EMBL" id="LJZQ01000019">
    <property type="protein sequence ID" value="KPQ28055.1"/>
    <property type="molecule type" value="Genomic_DNA"/>
</dbReference>
<keyword evidence="1" id="KW-0732">Signal</keyword>
<evidence type="ECO:0000256" key="1">
    <source>
        <dbReference type="SAM" id="SignalP"/>
    </source>
</evidence>